<evidence type="ECO:0000313" key="9">
    <source>
        <dbReference type="EMBL" id="KAK9924403.1"/>
    </source>
</evidence>
<evidence type="ECO:0000256" key="1">
    <source>
        <dbReference type="ARBA" id="ARBA00004191"/>
    </source>
</evidence>
<keyword evidence="10" id="KW-1185">Reference proteome</keyword>
<keyword evidence="5 8" id="KW-0378">Hydrolase</keyword>
<keyword evidence="6 8" id="KW-0326">Glycosidase</keyword>
<evidence type="ECO:0000256" key="4">
    <source>
        <dbReference type="ARBA" id="ARBA00022525"/>
    </source>
</evidence>
<evidence type="ECO:0000256" key="3">
    <source>
        <dbReference type="ARBA" id="ARBA00022512"/>
    </source>
</evidence>
<keyword evidence="7" id="KW-0961">Cell wall biogenesis/degradation</keyword>
<evidence type="ECO:0000256" key="7">
    <source>
        <dbReference type="ARBA" id="ARBA00023316"/>
    </source>
</evidence>
<gene>
    <name evidence="9" type="ORF">M0R45_032772</name>
</gene>
<comment type="caution">
    <text evidence="9">The sequence shown here is derived from an EMBL/GenBank/DDBJ whole genome shotgun (WGS) entry which is preliminary data.</text>
</comment>
<dbReference type="Gene3D" id="2.160.20.10">
    <property type="entry name" value="Single-stranded right-handed beta-helix, Pectin lyase-like"/>
    <property type="match status" value="1"/>
</dbReference>
<accession>A0AAW1WL92</accession>
<evidence type="ECO:0000256" key="8">
    <source>
        <dbReference type="RuleBase" id="RU361169"/>
    </source>
</evidence>
<reference evidence="9 10" key="1">
    <citation type="journal article" date="2023" name="G3 (Bethesda)">
        <title>A chromosome-length genome assembly and annotation of blackberry (Rubus argutus, cv. 'Hillquist').</title>
        <authorList>
            <person name="Bruna T."/>
            <person name="Aryal R."/>
            <person name="Dudchenko O."/>
            <person name="Sargent D.J."/>
            <person name="Mead D."/>
            <person name="Buti M."/>
            <person name="Cavallini A."/>
            <person name="Hytonen T."/>
            <person name="Andres J."/>
            <person name="Pham M."/>
            <person name="Weisz D."/>
            <person name="Mascagni F."/>
            <person name="Usai G."/>
            <person name="Natali L."/>
            <person name="Bassil N."/>
            <person name="Fernandez G.E."/>
            <person name="Lomsadze A."/>
            <person name="Armour M."/>
            <person name="Olukolu B."/>
            <person name="Poorten T."/>
            <person name="Britton C."/>
            <person name="Davik J."/>
            <person name="Ashrafi H."/>
            <person name="Aiden E.L."/>
            <person name="Borodovsky M."/>
            <person name="Worthington M."/>
        </authorList>
    </citation>
    <scope>NUCLEOTIDE SEQUENCE [LARGE SCALE GENOMIC DNA]</scope>
    <source>
        <strain evidence="9">PI 553951</strain>
    </source>
</reference>
<dbReference type="InterPro" id="IPR012334">
    <property type="entry name" value="Pectin_lyas_fold"/>
</dbReference>
<dbReference type="InterPro" id="IPR000743">
    <property type="entry name" value="Glyco_hydro_28"/>
</dbReference>
<evidence type="ECO:0008006" key="11">
    <source>
        <dbReference type="Google" id="ProtNLM"/>
    </source>
</evidence>
<comment type="similarity">
    <text evidence="2 8">Belongs to the glycosyl hydrolase 28 family.</text>
</comment>
<sequence length="117" mass="12745">MGFKLPNSDITQAVANAWRDACASTSPSRVIIPRGTYKLKEASFKGPCKAPIEIQVQGTLQAPQDGGQLSKPDTWIGFHTLTGSRYRVVEPLMAKEHLLGNKMIATKTKIANLLPLI</sequence>
<keyword evidence="4" id="KW-0964">Secreted</keyword>
<comment type="subcellular location">
    <subcellularLocation>
        <location evidence="1">Secreted</location>
        <location evidence="1">Cell wall</location>
    </subcellularLocation>
</comment>
<protein>
    <recommendedName>
        <fullName evidence="11">Polygalacturonase</fullName>
    </recommendedName>
</protein>
<name>A0AAW1WL92_RUBAR</name>
<dbReference type="GO" id="GO:0005975">
    <property type="term" value="P:carbohydrate metabolic process"/>
    <property type="evidence" value="ECO:0007669"/>
    <property type="project" value="InterPro"/>
</dbReference>
<dbReference type="InterPro" id="IPR011050">
    <property type="entry name" value="Pectin_lyase_fold/virulence"/>
</dbReference>
<evidence type="ECO:0000256" key="2">
    <source>
        <dbReference type="ARBA" id="ARBA00008834"/>
    </source>
</evidence>
<dbReference type="Proteomes" id="UP001457282">
    <property type="component" value="Unassembled WGS sequence"/>
</dbReference>
<proteinExistence type="inferred from homology"/>
<dbReference type="Pfam" id="PF00295">
    <property type="entry name" value="Glyco_hydro_28"/>
    <property type="match status" value="1"/>
</dbReference>
<dbReference type="AlphaFoldDB" id="A0AAW1WL92"/>
<evidence type="ECO:0000256" key="6">
    <source>
        <dbReference type="ARBA" id="ARBA00023295"/>
    </source>
</evidence>
<dbReference type="GO" id="GO:0004650">
    <property type="term" value="F:polygalacturonase activity"/>
    <property type="evidence" value="ECO:0007669"/>
    <property type="project" value="InterPro"/>
</dbReference>
<dbReference type="GO" id="GO:0071555">
    <property type="term" value="P:cell wall organization"/>
    <property type="evidence" value="ECO:0007669"/>
    <property type="project" value="UniProtKB-KW"/>
</dbReference>
<dbReference type="EMBL" id="JBEDUW010000006">
    <property type="protein sequence ID" value="KAK9924403.1"/>
    <property type="molecule type" value="Genomic_DNA"/>
</dbReference>
<evidence type="ECO:0000313" key="10">
    <source>
        <dbReference type="Proteomes" id="UP001457282"/>
    </source>
</evidence>
<evidence type="ECO:0000256" key="5">
    <source>
        <dbReference type="ARBA" id="ARBA00022801"/>
    </source>
</evidence>
<dbReference type="PANTHER" id="PTHR31375">
    <property type="match status" value="1"/>
</dbReference>
<organism evidence="9 10">
    <name type="scientific">Rubus argutus</name>
    <name type="common">Southern blackberry</name>
    <dbReference type="NCBI Taxonomy" id="59490"/>
    <lineage>
        <taxon>Eukaryota</taxon>
        <taxon>Viridiplantae</taxon>
        <taxon>Streptophyta</taxon>
        <taxon>Embryophyta</taxon>
        <taxon>Tracheophyta</taxon>
        <taxon>Spermatophyta</taxon>
        <taxon>Magnoliopsida</taxon>
        <taxon>eudicotyledons</taxon>
        <taxon>Gunneridae</taxon>
        <taxon>Pentapetalae</taxon>
        <taxon>rosids</taxon>
        <taxon>fabids</taxon>
        <taxon>Rosales</taxon>
        <taxon>Rosaceae</taxon>
        <taxon>Rosoideae</taxon>
        <taxon>Rosoideae incertae sedis</taxon>
        <taxon>Rubus</taxon>
    </lineage>
</organism>
<keyword evidence="3" id="KW-0134">Cell wall</keyword>
<dbReference type="SUPFAM" id="SSF51126">
    <property type="entry name" value="Pectin lyase-like"/>
    <property type="match status" value="1"/>
</dbReference>